<comment type="caution">
    <text evidence="3">The sequence shown here is derived from an EMBL/GenBank/DDBJ whole genome shotgun (WGS) entry which is preliminary data.</text>
</comment>
<dbReference type="GeneID" id="75115986"/>
<accession>A0ABR5PSG7</accession>
<feature type="signal peptide" evidence="1">
    <location>
        <begin position="1"/>
        <end position="29"/>
    </location>
</feature>
<feature type="domain" description="S-layer protein C-terminal" evidence="2">
    <location>
        <begin position="106"/>
        <end position="129"/>
    </location>
</feature>
<dbReference type="InterPro" id="IPR024968">
    <property type="entry name" value="SlpA_C_lactobacillus"/>
</dbReference>
<keyword evidence="4" id="KW-1185">Reference proteome</keyword>
<dbReference type="Proteomes" id="UP000051735">
    <property type="component" value="Unassembled WGS sequence"/>
</dbReference>
<protein>
    <recommendedName>
        <fullName evidence="2">S-layer protein C-terminal domain-containing protein</fullName>
    </recommendedName>
</protein>
<evidence type="ECO:0000313" key="4">
    <source>
        <dbReference type="Proteomes" id="UP000051735"/>
    </source>
</evidence>
<feature type="domain" description="S-layer protein C-terminal" evidence="2">
    <location>
        <begin position="28"/>
        <end position="68"/>
    </location>
</feature>
<organism evidence="3 4">
    <name type="scientific">Lactobacillus intestinalis DSM 6629</name>
    <dbReference type="NCBI Taxonomy" id="1423761"/>
    <lineage>
        <taxon>Bacteria</taxon>
        <taxon>Bacillati</taxon>
        <taxon>Bacillota</taxon>
        <taxon>Bacilli</taxon>
        <taxon>Lactobacillales</taxon>
        <taxon>Lactobacillaceae</taxon>
        <taxon>Lactobacillus</taxon>
    </lineage>
</organism>
<dbReference type="RefSeq" id="WP_057810341.1">
    <property type="nucleotide sequence ID" value="NZ_AZGN01000040.1"/>
</dbReference>
<name>A0ABR5PSG7_9LACO</name>
<gene>
    <name evidence="3" type="ORF">FC44_GL001493</name>
</gene>
<proteinExistence type="predicted"/>
<dbReference type="EMBL" id="AZGN01000040">
    <property type="protein sequence ID" value="KRM32940.1"/>
    <property type="molecule type" value="Genomic_DNA"/>
</dbReference>
<evidence type="ECO:0000256" key="1">
    <source>
        <dbReference type="SAM" id="SignalP"/>
    </source>
</evidence>
<evidence type="ECO:0000259" key="2">
    <source>
        <dbReference type="Pfam" id="PF03217"/>
    </source>
</evidence>
<feature type="chain" id="PRO_5045596074" description="S-layer protein C-terminal domain-containing protein" evidence="1">
    <location>
        <begin position="30"/>
        <end position="224"/>
    </location>
</feature>
<sequence length="224" mass="25790">MKPINRFKLSLAVLMVVISVFTLSSKTSAATFIGTLNHNSYLYNQNGVRLKTKGKLYKNHKVKLIGKLTEKTVTMPYTRTQYEGRPVKAPYYFLINNYGESPKRCYLSYKMIKNHPYYSLGKGQYIRAANVGHIDNHTVAATERILTVKRNAHLWSYNLKPLSETVIKGQKVKVDALINLGNYNVTNRVYCFYRIKGTQTYIYANDTKAPRIDLEFAEKAENRK</sequence>
<keyword evidence="1" id="KW-0732">Signal</keyword>
<dbReference type="Pfam" id="PF03217">
    <property type="entry name" value="SlpA"/>
    <property type="match status" value="2"/>
</dbReference>
<evidence type="ECO:0000313" key="3">
    <source>
        <dbReference type="EMBL" id="KRM32940.1"/>
    </source>
</evidence>
<reference evidence="3 4" key="1">
    <citation type="journal article" date="2015" name="Genome Announc.">
        <title>Expanding the biotechnology potential of lactobacilli through comparative genomics of 213 strains and associated genera.</title>
        <authorList>
            <person name="Sun Z."/>
            <person name="Harris H.M."/>
            <person name="McCann A."/>
            <person name="Guo C."/>
            <person name="Argimon S."/>
            <person name="Zhang W."/>
            <person name="Yang X."/>
            <person name="Jeffery I.B."/>
            <person name="Cooney J.C."/>
            <person name="Kagawa T.F."/>
            <person name="Liu W."/>
            <person name="Song Y."/>
            <person name="Salvetti E."/>
            <person name="Wrobel A."/>
            <person name="Rasinkangas P."/>
            <person name="Parkhill J."/>
            <person name="Rea M.C."/>
            <person name="O'Sullivan O."/>
            <person name="Ritari J."/>
            <person name="Douillard F.P."/>
            <person name="Paul Ross R."/>
            <person name="Yang R."/>
            <person name="Briner A.E."/>
            <person name="Felis G.E."/>
            <person name="de Vos W.M."/>
            <person name="Barrangou R."/>
            <person name="Klaenhammer T.R."/>
            <person name="Caufield P.W."/>
            <person name="Cui Y."/>
            <person name="Zhang H."/>
            <person name="O'Toole P.W."/>
        </authorList>
    </citation>
    <scope>NUCLEOTIDE SEQUENCE [LARGE SCALE GENOMIC DNA]</scope>
    <source>
        <strain evidence="3 4">DSM 6629</strain>
    </source>
</reference>